<dbReference type="InterPro" id="IPR029028">
    <property type="entry name" value="Alpha/beta_knot_MTases"/>
</dbReference>
<gene>
    <name evidence="4" type="ORF">A2751_04695</name>
</gene>
<dbReference type="GO" id="GO:0003723">
    <property type="term" value="F:RNA binding"/>
    <property type="evidence" value="ECO:0007669"/>
    <property type="project" value="InterPro"/>
</dbReference>
<keyword evidence="1" id="KW-0489">Methyltransferase</keyword>
<dbReference type="GO" id="GO:0008173">
    <property type="term" value="F:RNA methyltransferase activity"/>
    <property type="evidence" value="ECO:0007669"/>
    <property type="project" value="InterPro"/>
</dbReference>
<reference evidence="4 5" key="1">
    <citation type="journal article" date="2016" name="Nat. Commun.">
        <title>Thousands of microbial genomes shed light on interconnected biogeochemical processes in an aquifer system.</title>
        <authorList>
            <person name="Anantharaman K."/>
            <person name="Brown C.T."/>
            <person name="Hug L.A."/>
            <person name="Sharon I."/>
            <person name="Castelle C.J."/>
            <person name="Probst A.J."/>
            <person name="Thomas B.C."/>
            <person name="Singh A."/>
            <person name="Wilkins M.J."/>
            <person name="Karaoz U."/>
            <person name="Brodie E.L."/>
            <person name="Williams K.H."/>
            <person name="Hubbard S.S."/>
            <person name="Banfield J.F."/>
        </authorList>
    </citation>
    <scope>NUCLEOTIDE SEQUENCE [LARGE SCALE GENOMIC DNA]</scope>
</reference>
<dbReference type="InterPro" id="IPR029026">
    <property type="entry name" value="tRNA_m1G_MTases_N"/>
</dbReference>
<dbReference type="EMBL" id="MFEK01000006">
    <property type="protein sequence ID" value="OGE79260.1"/>
    <property type="molecule type" value="Genomic_DNA"/>
</dbReference>
<keyword evidence="2" id="KW-0808">Transferase</keyword>
<evidence type="ECO:0000313" key="4">
    <source>
        <dbReference type="EMBL" id="OGE79260.1"/>
    </source>
</evidence>
<dbReference type="PANTHER" id="PTHR46429">
    <property type="entry name" value="23S RRNA (GUANOSINE-2'-O-)-METHYLTRANSFERASE RLMB"/>
    <property type="match status" value="1"/>
</dbReference>
<sequence>MVAVLHNVRSSFNVGSIFRTADAAGFEKMILCGITPAPVGRFGKVNAELAKVALGAEKYIAWEYKKSAISAIKKLKKQGYYIAVLEQSRNSVPYSKFNPSTSGPNSKFCLVVGNEISGLPRSVLKMADKILEIPMHGRKESLNVAVAFGIVSFKIVE</sequence>
<dbReference type="GO" id="GO:0032259">
    <property type="term" value="P:methylation"/>
    <property type="evidence" value="ECO:0007669"/>
    <property type="project" value="UniProtKB-KW"/>
</dbReference>
<protein>
    <recommendedName>
        <fullName evidence="3">tRNA/rRNA methyltransferase SpoU type domain-containing protein</fullName>
    </recommendedName>
</protein>
<proteinExistence type="predicted"/>
<dbReference type="AlphaFoldDB" id="A0A1F5NPG0"/>
<dbReference type="Pfam" id="PF00588">
    <property type="entry name" value="SpoU_methylase"/>
    <property type="match status" value="1"/>
</dbReference>
<name>A0A1F5NPG0_9BACT</name>
<feature type="domain" description="tRNA/rRNA methyltransferase SpoU type" evidence="3">
    <location>
        <begin position="2"/>
        <end position="152"/>
    </location>
</feature>
<dbReference type="GO" id="GO:0006396">
    <property type="term" value="P:RNA processing"/>
    <property type="evidence" value="ECO:0007669"/>
    <property type="project" value="InterPro"/>
</dbReference>
<dbReference type="InterPro" id="IPR001537">
    <property type="entry name" value="SpoU_MeTrfase"/>
</dbReference>
<comment type="caution">
    <text evidence="4">The sequence shown here is derived from an EMBL/GenBank/DDBJ whole genome shotgun (WGS) entry which is preliminary data.</text>
</comment>
<dbReference type="Proteomes" id="UP000176864">
    <property type="component" value="Unassembled WGS sequence"/>
</dbReference>
<dbReference type="GO" id="GO:0005829">
    <property type="term" value="C:cytosol"/>
    <property type="evidence" value="ECO:0007669"/>
    <property type="project" value="TreeGrafter"/>
</dbReference>
<organism evidence="4 5">
    <name type="scientific">Candidatus Doudnabacteria bacterium RIFCSPHIGHO2_01_FULL_46_14</name>
    <dbReference type="NCBI Taxonomy" id="1817824"/>
    <lineage>
        <taxon>Bacteria</taxon>
        <taxon>Candidatus Doudnaibacteriota</taxon>
    </lineage>
</organism>
<evidence type="ECO:0000256" key="2">
    <source>
        <dbReference type="ARBA" id="ARBA00022679"/>
    </source>
</evidence>
<accession>A0A1F5NPG0</accession>
<dbReference type="Gene3D" id="3.40.1280.10">
    <property type="match status" value="1"/>
</dbReference>
<dbReference type="InterPro" id="IPR004441">
    <property type="entry name" value="rRNA_MeTrfase_TrmH"/>
</dbReference>
<dbReference type="PANTHER" id="PTHR46429:SF1">
    <property type="entry name" value="23S RRNA (GUANOSINE-2'-O-)-METHYLTRANSFERASE RLMB"/>
    <property type="match status" value="1"/>
</dbReference>
<evidence type="ECO:0000256" key="1">
    <source>
        <dbReference type="ARBA" id="ARBA00022603"/>
    </source>
</evidence>
<dbReference type="SUPFAM" id="SSF75217">
    <property type="entry name" value="alpha/beta knot"/>
    <property type="match status" value="1"/>
</dbReference>
<evidence type="ECO:0000313" key="5">
    <source>
        <dbReference type="Proteomes" id="UP000176864"/>
    </source>
</evidence>
<evidence type="ECO:0000259" key="3">
    <source>
        <dbReference type="Pfam" id="PF00588"/>
    </source>
</evidence>
<dbReference type="STRING" id="1817824.A2751_04695"/>